<keyword evidence="1" id="KW-0472">Membrane</keyword>
<keyword evidence="1" id="KW-1133">Transmembrane helix</keyword>
<evidence type="ECO:0000313" key="3">
    <source>
        <dbReference type="EMBL" id="EDM25332.1"/>
    </source>
</evidence>
<reference evidence="3 4" key="1">
    <citation type="journal article" date="2010" name="J. Bacteriol.">
        <title>Genome sequence of Lentisphaera araneosa HTCC2155T, the type species of the order Lentisphaerales in the phylum Lentisphaerae.</title>
        <authorList>
            <person name="Thrash J.C."/>
            <person name="Cho J.C."/>
            <person name="Vergin K.L."/>
            <person name="Morris R.M."/>
            <person name="Giovannoni S.J."/>
        </authorList>
    </citation>
    <scope>NUCLEOTIDE SEQUENCE [LARGE SCALE GENOMIC DNA]</scope>
    <source>
        <strain evidence="3 4">HTCC2155</strain>
    </source>
</reference>
<dbReference type="Gene3D" id="3.40.30.10">
    <property type="entry name" value="Glutaredoxin"/>
    <property type="match status" value="1"/>
</dbReference>
<dbReference type="PROSITE" id="PS51352">
    <property type="entry name" value="THIOREDOXIN_2"/>
    <property type="match status" value="1"/>
</dbReference>
<gene>
    <name evidence="3" type="ORF">LNTAR_03604</name>
</gene>
<name>A6DSS9_9BACT</name>
<dbReference type="InterPro" id="IPR036249">
    <property type="entry name" value="Thioredoxin-like_sf"/>
</dbReference>
<keyword evidence="1" id="KW-0812">Transmembrane</keyword>
<dbReference type="eggNOG" id="COG0526">
    <property type="taxonomic scope" value="Bacteria"/>
</dbReference>
<evidence type="ECO:0000259" key="2">
    <source>
        <dbReference type="PROSITE" id="PS51352"/>
    </source>
</evidence>
<feature type="transmembrane region" description="Helical" evidence="1">
    <location>
        <begin position="1123"/>
        <end position="1140"/>
    </location>
</feature>
<keyword evidence="3" id="KW-0413">Isomerase</keyword>
<keyword evidence="4" id="KW-1185">Reference proteome</keyword>
<evidence type="ECO:0000313" key="4">
    <source>
        <dbReference type="Proteomes" id="UP000004947"/>
    </source>
</evidence>
<dbReference type="OrthoDB" id="174692at2"/>
<dbReference type="InterPro" id="IPR013766">
    <property type="entry name" value="Thioredoxin_domain"/>
</dbReference>
<dbReference type="RefSeq" id="WP_007280888.1">
    <property type="nucleotide sequence ID" value="NZ_ABCK01000032.1"/>
</dbReference>
<protein>
    <submittedName>
        <fullName evidence="3">Protein disulfide isomerase</fullName>
    </submittedName>
</protein>
<dbReference type="EMBL" id="ABCK01000032">
    <property type="protein sequence ID" value="EDM25332.1"/>
    <property type="molecule type" value="Genomic_DNA"/>
</dbReference>
<evidence type="ECO:0000256" key="1">
    <source>
        <dbReference type="SAM" id="Phobius"/>
    </source>
</evidence>
<dbReference type="SUPFAM" id="SSF52833">
    <property type="entry name" value="Thioredoxin-like"/>
    <property type="match status" value="1"/>
</dbReference>
<dbReference type="AlphaFoldDB" id="A6DSS9"/>
<dbReference type="Pfam" id="PF13899">
    <property type="entry name" value="Thioredoxin_7"/>
    <property type="match status" value="1"/>
</dbReference>
<sequence>MYRLFLGIIFCCWNLCVAEVLTEGHKAGQWTMDYQAAKKYAQDNKKVLFINFTGSDWCGWCKLMDKAVFADPQWAEFAKKELSLAYIDFPQNKKLVPAKFVEQNAVLKTSFEIKGYPSYVVIKPDGKTILGRLGAERNITANQFIDKVRALLPVQGGVTEITLVNRQSEVIDDMNKKLREFAKGDGFTRKIVYEDTYNKLVGLLEKDPVLFTALDLKGFVELMFYGEAQKLSKLIALVKKSASAGSPEDSLYREIEERAKEKDLRKTFLYMSFYSSFGQREKAMELMPQMDELKKLASLEKAKPWLALLKSINSKSYLDLCFALQEKDLPLDDKIELVKNIADYCASADDAFMDKWFRSIFANEDLLEALKKRFDEKLIAIHKSKNYTQRAIDLASSMRVINRLSTVNVNAGLSRTAVRHWQWEYAHSLVEKKKEMSVQSNSRSKAKRAPKYVNFNTLVKNVPSSQTLSGLSYAEQQLFSFQEAIAQLKQGIYSEPAFDRLLSFKDHYPQTIGRICNEVFDDWARTVNPNRNNMARTVQSRGQIFRSEPKGIPLTRLRQKKNLEDCQAMFSKVYEAGIKVDPAAQVKAFVACFSQAEIISEDDVRLVFGDLDQLDDKTLLVLCRQLVALVQRDWVDDKTRRQIQLQYQTNRSEQEAQKEAVSAYQAVINLLSGRLKTKGDNIALTVSLAAVLYDFAEYKNKNKLCSAAEYSELRKDAFSRFRDCARLYESLLEARKSEYTIQPYTQWFSIILGASNLQGLEMSSSVSDMQLKELRAQLFSMDEQWRERHINMFGEWLTGMWPQLQPHVKLPFMSAAKFIMGDHPSLDGITKQLQFYEDLLTEVKLNLKLDGSSSVGHVNEFGVFVSLHHSKELGRESGGFDKYALGAVNISGRGVTNYRKKLTDQINKALKDKFELGSITWVLDRPKAMGLARKHWQETPLAYLTLRSKDPAVDKLPEIIIEMDFNDGQGQVVLPVRSNTLRLSSKSTDYQVRPYKNANLELILDSRGAHEGKVSIELQMSGEGLLPNIKELLIIPKDYKLKLSAENVEPLVTKYEQNDGRVTVSSELAFDASVEWQGELSKFVFPEIKLDDIEVSYKKYQDADIVAADKEEYLKAKAAQSPVFYIVATLLSLIVIAVLIKLTKAVAKQELVEEKIEFEKPQKLSAVSVIAFLNQIKQSDHALATEADLESDIKLIEESYFSENSSHLEPQLEELVDKWYKRL</sequence>
<organism evidence="3 4">
    <name type="scientific">Lentisphaera araneosa HTCC2155</name>
    <dbReference type="NCBI Taxonomy" id="313628"/>
    <lineage>
        <taxon>Bacteria</taxon>
        <taxon>Pseudomonadati</taxon>
        <taxon>Lentisphaerota</taxon>
        <taxon>Lentisphaeria</taxon>
        <taxon>Lentisphaerales</taxon>
        <taxon>Lentisphaeraceae</taxon>
        <taxon>Lentisphaera</taxon>
    </lineage>
</organism>
<dbReference type="Proteomes" id="UP000004947">
    <property type="component" value="Unassembled WGS sequence"/>
</dbReference>
<dbReference type="STRING" id="313628.LNTAR_03604"/>
<accession>A6DSS9</accession>
<feature type="domain" description="Thioredoxin" evidence="2">
    <location>
        <begin position="21"/>
        <end position="153"/>
    </location>
</feature>
<comment type="caution">
    <text evidence="3">The sequence shown here is derived from an EMBL/GenBank/DDBJ whole genome shotgun (WGS) entry which is preliminary data.</text>
</comment>
<dbReference type="GO" id="GO:0016853">
    <property type="term" value="F:isomerase activity"/>
    <property type="evidence" value="ECO:0007669"/>
    <property type="project" value="UniProtKB-KW"/>
</dbReference>
<proteinExistence type="predicted"/>